<dbReference type="GO" id="GO:0016020">
    <property type="term" value="C:membrane"/>
    <property type="evidence" value="ECO:0007669"/>
    <property type="project" value="UniProtKB-SubCell"/>
</dbReference>
<keyword evidence="6" id="KW-1185">Reference proteome</keyword>
<evidence type="ECO:0000313" key="6">
    <source>
        <dbReference type="Proteomes" id="UP001280121"/>
    </source>
</evidence>
<feature type="region of interest" description="Disordered" evidence="3">
    <location>
        <begin position="35"/>
        <end position="54"/>
    </location>
</feature>
<keyword evidence="4" id="KW-0472">Membrane</keyword>
<protein>
    <submittedName>
        <fullName evidence="5">Uncharacterized protein</fullName>
    </submittedName>
</protein>
<reference evidence="5" key="1">
    <citation type="journal article" date="2023" name="Plant J.">
        <title>Genome sequences and population genomics provide insights into the demographic history, inbreeding, and mutation load of two 'living fossil' tree species of Dipteronia.</title>
        <authorList>
            <person name="Feng Y."/>
            <person name="Comes H.P."/>
            <person name="Chen J."/>
            <person name="Zhu S."/>
            <person name="Lu R."/>
            <person name="Zhang X."/>
            <person name="Li P."/>
            <person name="Qiu J."/>
            <person name="Olsen K.M."/>
            <person name="Qiu Y."/>
        </authorList>
    </citation>
    <scope>NUCLEOTIDE SEQUENCE</scope>
    <source>
        <strain evidence="5">KIB01</strain>
    </source>
</reference>
<dbReference type="Proteomes" id="UP001280121">
    <property type="component" value="Unassembled WGS sequence"/>
</dbReference>
<feature type="transmembrane region" description="Helical" evidence="4">
    <location>
        <begin position="83"/>
        <end position="104"/>
    </location>
</feature>
<keyword evidence="1" id="KW-0406">Ion transport</keyword>
<evidence type="ECO:0000256" key="2">
    <source>
        <dbReference type="ARBA" id="ARBA00023303"/>
    </source>
</evidence>
<accession>A0AAD9X799</accession>
<dbReference type="AlphaFoldDB" id="A0AAD9X799"/>
<dbReference type="Gene3D" id="2.60.120.10">
    <property type="entry name" value="Jelly Rolls"/>
    <property type="match status" value="1"/>
</dbReference>
<keyword evidence="4" id="KW-0812">Transmembrane</keyword>
<dbReference type="GO" id="GO:0034220">
    <property type="term" value="P:monoatomic ion transmembrane transport"/>
    <property type="evidence" value="ECO:0007669"/>
    <property type="project" value="UniProtKB-KW"/>
</dbReference>
<dbReference type="PANTHER" id="PTHR45651">
    <property type="entry name" value="CYCLIC NUCLEOTIDE-GATED ION CHANNEL 15-RELATED-RELATED"/>
    <property type="match status" value="1"/>
</dbReference>
<name>A0AAD9X799_9ROSI</name>
<proteinExistence type="predicted"/>
<keyword evidence="2" id="KW-0407">Ion channel</keyword>
<dbReference type="InterPro" id="IPR014710">
    <property type="entry name" value="RmlC-like_jellyroll"/>
</dbReference>
<dbReference type="InterPro" id="IPR018490">
    <property type="entry name" value="cNMP-bd_dom_sf"/>
</dbReference>
<evidence type="ECO:0000256" key="1">
    <source>
        <dbReference type="ARBA" id="ARBA00023286"/>
    </source>
</evidence>
<dbReference type="SUPFAM" id="SSF51206">
    <property type="entry name" value="cAMP-binding domain-like"/>
    <property type="match status" value="1"/>
</dbReference>
<keyword evidence="1" id="KW-0813">Transport</keyword>
<comment type="caution">
    <text evidence="5">The sequence shown here is derived from an EMBL/GenBank/DDBJ whole genome shotgun (WGS) entry which is preliminary data.</text>
</comment>
<evidence type="ECO:0000256" key="4">
    <source>
        <dbReference type="SAM" id="Phobius"/>
    </source>
</evidence>
<evidence type="ECO:0000256" key="3">
    <source>
        <dbReference type="SAM" id="MobiDB-lite"/>
    </source>
</evidence>
<keyword evidence="1" id="KW-1071">Ligand-gated ion channel</keyword>
<keyword evidence="4" id="KW-1133">Transmembrane helix</keyword>
<dbReference type="PANTHER" id="PTHR45651:SF5">
    <property type="entry name" value="CYCLIC NUCLEOTIDE-GATED ION CHANNEL 1"/>
    <property type="match status" value="1"/>
</dbReference>
<dbReference type="EMBL" id="JANJYI010000004">
    <property type="protein sequence ID" value="KAK2654150.1"/>
    <property type="molecule type" value="Genomic_DNA"/>
</dbReference>
<organism evidence="5 6">
    <name type="scientific">Dipteronia dyeriana</name>
    <dbReference type="NCBI Taxonomy" id="168575"/>
    <lineage>
        <taxon>Eukaryota</taxon>
        <taxon>Viridiplantae</taxon>
        <taxon>Streptophyta</taxon>
        <taxon>Embryophyta</taxon>
        <taxon>Tracheophyta</taxon>
        <taxon>Spermatophyta</taxon>
        <taxon>Magnoliopsida</taxon>
        <taxon>eudicotyledons</taxon>
        <taxon>Gunneridae</taxon>
        <taxon>Pentapetalae</taxon>
        <taxon>rosids</taxon>
        <taxon>malvids</taxon>
        <taxon>Sapindales</taxon>
        <taxon>Sapindaceae</taxon>
        <taxon>Hippocastanoideae</taxon>
        <taxon>Acereae</taxon>
        <taxon>Dipteronia</taxon>
    </lineage>
</organism>
<feature type="transmembrane region" description="Helical" evidence="4">
    <location>
        <begin position="124"/>
        <end position="144"/>
    </location>
</feature>
<gene>
    <name evidence="5" type="ORF">Ddye_014006</name>
</gene>
<sequence length="325" mass="36884">MVTGQFVKDNPAVSGRYSFSSLIMSQFMNLEEGTSEQLPTGHRNETNTEVSGHIQRGTPYNSGVEVQGISSSNRGVNNGGSNFYASNLFLLQYFITVILLYIMFTRATSTWATLAEATWTKAAFNLLLYIHGGHVFGGLWYAFAVEKEIECWKKACKHYASECPRDHDFTCNNRNSDYKFINEFCPIKTRNTTTYDFGIYHDALESGIVEMWTFRRGFYIVSGGVSKTSDQEIPAGKMEETKGGVEFGNLFNNLPGDLRRNIKRQLCLELLKKIEEFRRWSEELLDELCDCAKPVSYVEHAEIVRRGAQLMKCSSWCKANYGPTP</sequence>
<dbReference type="GO" id="GO:0030552">
    <property type="term" value="F:cAMP binding"/>
    <property type="evidence" value="ECO:0007669"/>
    <property type="project" value="UniProtKB-KW"/>
</dbReference>
<evidence type="ECO:0000313" key="5">
    <source>
        <dbReference type="EMBL" id="KAK2654150.1"/>
    </source>
</evidence>